<dbReference type="InterPro" id="IPR001034">
    <property type="entry name" value="DeoR_HTH"/>
</dbReference>
<dbReference type="SMART" id="SM00420">
    <property type="entry name" value="HTH_DEOR"/>
    <property type="match status" value="1"/>
</dbReference>
<dbReference type="Pfam" id="PF08220">
    <property type="entry name" value="HTH_DeoR"/>
    <property type="match status" value="1"/>
</dbReference>
<dbReference type="AlphaFoldDB" id="A0A4R5KCP1"/>
<dbReference type="SUPFAM" id="SSF46785">
    <property type="entry name" value="Winged helix' DNA-binding domain"/>
    <property type="match status" value="1"/>
</dbReference>
<dbReference type="Pfam" id="PF00455">
    <property type="entry name" value="DeoRC"/>
    <property type="match status" value="1"/>
</dbReference>
<evidence type="ECO:0000313" key="5">
    <source>
        <dbReference type="EMBL" id="TDF92258.1"/>
    </source>
</evidence>
<dbReference type="InterPro" id="IPR014036">
    <property type="entry name" value="DeoR-like_C"/>
</dbReference>
<proteinExistence type="predicted"/>
<reference evidence="5 6" key="1">
    <citation type="submission" date="2019-03" db="EMBL/GenBank/DDBJ databases">
        <title>Whole genome sequence of Arthrobacter sp JH1-1.</title>
        <authorList>
            <person name="Trinh H.N."/>
        </authorList>
    </citation>
    <scope>NUCLEOTIDE SEQUENCE [LARGE SCALE GENOMIC DNA]</scope>
    <source>
        <strain evidence="5 6">JH1-1</strain>
    </source>
</reference>
<dbReference type="GO" id="GO:0003700">
    <property type="term" value="F:DNA-binding transcription factor activity"/>
    <property type="evidence" value="ECO:0007669"/>
    <property type="project" value="InterPro"/>
</dbReference>
<gene>
    <name evidence="5" type="ORF">E1809_18615</name>
</gene>
<dbReference type="Gene3D" id="1.10.10.10">
    <property type="entry name" value="Winged helix-like DNA-binding domain superfamily/Winged helix DNA-binding domain"/>
    <property type="match status" value="1"/>
</dbReference>
<dbReference type="InterPro" id="IPR036390">
    <property type="entry name" value="WH_DNA-bd_sf"/>
</dbReference>
<dbReference type="GO" id="GO:0003677">
    <property type="term" value="F:DNA binding"/>
    <property type="evidence" value="ECO:0007669"/>
    <property type="project" value="UniProtKB-KW"/>
</dbReference>
<dbReference type="PRINTS" id="PR00037">
    <property type="entry name" value="HTHLACR"/>
</dbReference>
<keyword evidence="2" id="KW-0238">DNA-binding</keyword>
<dbReference type="InterPro" id="IPR036388">
    <property type="entry name" value="WH-like_DNA-bd_sf"/>
</dbReference>
<protein>
    <submittedName>
        <fullName evidence="5">DeoR/GlpR transcriptional regulator</fullName>
    </submittedName>
</protein>
<dbReference type="OrthoDB" id="7688673at2"/>
<sequence>MSELTGAEDDGRSHRHPAGRKAQLAAYVTEVGQVTVGSLAERFGVSIDTIRRDLDHLALEGLLVRTYGGAVSAAVSSRVEKAVDVRLGLQAAEKEKIGLLASQLVRDDTGIIMNGGTTMLSVARALSGHRDLTIATNNILVPAELDPAVWRELYIFGGSVRSTTLATTGATTLRVATGGADLDIRCELALIAVGAVSSQGGYTTNNVGEAAMMAEMMSRATRVAILADSSKFEKQLFAQVAPLAAADYLVTNAAPPKELRDALADAGVQVVTPESFSEVAKAG</sequence>
<dbReference type="PROSITE" id="PS00894">
    <property type="entry name" value="HTH_DEOR_1"/>
    <property type="match status" value="1"/>
</dbReference>
<dbReference type="PANTHER" id="PTHR30363:SF44">
    <property type="entry name" value="AGA OPERON TRANSCRIPTIONAL REPRESSOR-RELATED"/>
    <property type="match status" value="1"/>
</dbReference>
<keyword evidence="1" id="KW-0805">Transcription regulation</keyword>
<dbReference type="RefSeq" id="WP_133205733.1">
    <property type="nucleotide sequence ID" value="NZ_SMRU01000024.1"/>
</dbReference>
<organism evidence="5 6">
    <name type="scientific">Arthrobacter terricola</name>
    <dbReference type="NCBI Taxonomy" id="2547396"/>
    <lineage>
        <taxon>Bacteria</taxon>
        <taxon>Bacillati</taxon>
        <taxon>Actinomycetota</taxon>
        <taxon>Actinomycetes</taxon>
        <taxon>Micrococcales</taxon>
        <taxon>Micrococcaceae</taxon>
        <taxon>Arthrobacter</taxon>
    </lineage>
</organism>
<comment type="caution">
    <text evidence="5">The sequence shown here is derived from an EMBL/GenBank/DDBJ whole genome shotgun (WGS) entry which is preliminary data.</text>
</comment>
<dbReference type="PANTHER" id="PTHR30363">
    <property type="entry name" value="HTH-TYPE TRANSCRIPTIONAL REGULATOR SRLR-RELATED"/>
    <property type="match status" value="1"/>
</dbReference>
<dbReference type="SUPFAM" id="SSF100950">
    <property type="entry name" value="NagB/RpiA/CoA transferase-like"/>
    <property type="match status" value="1"/>
</dbReference>
<keyword evidence="3" id="KW-0804">Transcription</keyword>
<dbReference type="SMART" id="SM01134">
    <property type="entry name" value="DeoRC"/>
    <property type="match status" value="1"/>
</dbReference>
<evidence type="ECO:0000259" key="4">
    <source>
        <dbReference type="PROSITE" id="PS51000"/>
    </source>
</evidence>
<evidence type="ECO:0000256" key="1">
    <source>
        <dbReference type="ARBA" id="ARBA00023015"/>
    </source>
</evidence>
<dbReference type="Proteomes" id="UP000295511">
    <property type="component" value="Unassembled WGS sequence"/>
</dbReference>
<feature type="domain" description="HTH deoR-type" evidence="4">
    <location>
        <begin position="17"/>
        <end position="72"/>
    </location>
</feature>
<dbReference type="InterPro" id="IPR050313">
    <property type="entry name" value="Carb_Metab_HTH_regulators"/>
</dbReference>
<evidence type="ECO:0000256" key="2">
    <source>
        <dbReference type="ARBA" id="ARBA00023125"/>
    </source>
</evidence>
<dbReference type="EMBL" id="SMRU01000024">
    <property type="protein sequence ID" value="TDF92258.1"/>
    <property type="molecule type" value="Genomic_DNA"/>
</dbReference>
<dbReference type="InterPro" id="IPR037171">
    <property type="entry name" value="NagB/RpiA_transferase-like"/>
</dbReference>
<accession>A0A4R5KCP1</accession>
<name>A0A4R5KCP1_9MICC</name>
<dbReference type="InterPro" id="IPR018356">
    <property type="entry name" value="Tscrpt_reg_HTH_DeoR_CS"/>
</dbReference>
<keyword evidence="6" id="KW-1185">Reference proteome</keyword>
<evidence type="ECO:0000313" key="6">
    <source>
        <dbReference type="Proteomes" id="UP000295511"/>
    </source>
</evidence>
<evidence type="ECO:0000256" key="3">
    <source>
        <dbReference type="ARBA" id="ARBA00023163"/>
    </source>
</evidence>
<dbReference type="PROSITE" id="PS51000">
    <property type="entry name" value="HTH_DEOR_2"/>
    <property type="match status" value="1"/>
</dbReference>